<sequence>MKNNLICFLDKGSPPTHSFVDGILASHFPIESNATVLLFVSKDKKALGKPYRYLNAICLPVLYQRRGLGRILNFPLVFYLTLRYVRKSNATGRGLTVFVRNDPVFLSAVSALKLFYKFLVFQSSFPHEEYSGGAFKKFIARKLINLASPKVDSILGVSPAGVERIRKLVPQALKSAYIPLLPDEEFQLQSTAGMYVHAPLIFIYIGTHERGRGLDVVLKGIAAAVDAGLQAKFVFLGGAKHDIDQLLIEPDVEDLVSKEVLSFIGKVDRKEVPGYLQRSDVGLCLIPPAPVYYEASPTKLAEYMGSGLAVLANYGIPLQEQFVKESGSGILCDFDVLSISNSLMAISQSDIKSMKERSVVYSGSDMNYCNYIPVLKDLCGFD</sequence>
<proteinExistence type="predicted"/>
<dbReference type="GO" id="GO:0016757">
    <property type="term" value="F:glycosyltransferase activity"/>
    <property type="evidence" value="ECO:0007669"/>
    <property type="project" value="TreeGrafter"/>
</dbReference>
<evidence type="ECO:0000256" key="1">
    <source>
        <dbReference type="ARBA" id="ARBA00022679"/>
    </source>
</evidence>
<reference evidence="3" key="1">
    <citation type="submission" date="2016-10" db="EMBL/GenBank/DDBJ databases">
        <authorList>
            <person name="Varghese N."/>
            <person name="Submissions S."/>
        </authorList>
    </citation>
    <scope>NUCLEOTIDE SEQUENCE [LARGE SCALE GENOMIC DNA]</scope>
    <source>
        <strain evidence="3">2SM5</strain>
    </source>
</reference>
<dbReference type="EMBL" id="LT629748">
    <property type="protein sequence ID" value="SDS44138.1"/>
    <property type="molecule type" value="Genomic_DNA"/>
</dbReference>
<dbReference type="Proteomes" id="UP000243426">
    <property type="component" value="Chromosome I"/>
</dbReference>
<keyword evidence="1 2" id="KW-0808">Transferase</keyword>
<evidence type="ECO:0000313" key="2">
    <source>
        <dbReference type="EMBL" id="SDS44138.1"/>
    </source>
</evidence>
<protein>
    <submittedName>
        <fullName evidence="2">Glycosyltransferase involved in cell wall bisynthesis</fullName>
    </submittedName>
</protein>
<keyword evidence="3" id="KW-1185">Reference proteome</keyword>
<dbReference type="OrthoDB" id="9815351at2"/>
<evidence type="ECO:0000313" key="3">
    <source>
        <dbReference type="Proteomes" id="UP000243426"/>
    </source>
</evidence>
<dbReference type="PANTHER" id="PTHR46401:SF2">
    <property type="entry name" value="GLYCOSYLTRANSFERASE WBBK-RELATED"/>
    <property type="match status" value="1"/>
</dbReference>
<gene>
    <name evidence="2" type="ORF">SAMN05216198_1956</name>
</gene>
<name>A0A1H1S8L5_9GAMM</name>
<dbReference type="Gene3D" id="3.40.50.2000">
    <property type="entry name" value="Glycogen Phosphorylase B"/>
    <property type="match status" value="1"/>
</dbReference>
<dbReference type="GO" id="GO:0009103">
    <property type="term" value="P:lipopolysaccharide biosynthetic process"/>
    <property type="evidence" value="ECO:0007669"/>
    <property type="project" value="TreeGrafter"/>
</dbReference>
<organism evidence="2 3">
    <name type="scientific">Halopseudomonas litoralis</name>
    <dbReference type="NCBI Taxonomy" id="797277"/>
    <lineage>
        <taxon>Bacteria</taxon>
        <taxon>Pseudomonadati</taxon>
        <taxon>Pseudomonadota</taxon>
        <taxon>Gammaproteobacteria</taxon>
        <taxon>Pseudomonadales</taxon>
        <taxon>Pseudomonadaceae</taxon>
        <taxon>Halopseudomonas</taxon>
    </lineage>
</organism>
<dbReference type="SUPFAM" id="SSF53756">
    <property type="entry name" value="UDP-Glycosyltransferase/glycogen phosphorylase"/>
    <property type="match status" value="1"/>
</dbReference>
<dbReference type="AlphaFoldDB" id="A0A1H1S8L5"/>
<accession>A0A1H1S8L5</accession>
<dbReference type="STRING" id="797277.SAMN05216198_1956"/>
<dbReference type="Pfam" id="PF13692">
    <property type="entry name" value="Glyco_trans_1_4"/>
    <property type="match status" value="1"/>
</dbReference>
<dbReference type="PANTHER" id="PTHR46401">
    <property type="entry name" value="GLYCOSYLTRANSFERASE WBBK-RELATED"/>
    <property type="match status" value="1"/>
</dbReference>
<dbReference type="RefSeq" id="WP_157718647.1">
    <property type="nucleotide sequence ID" value="NZ_LT629748.1"/>
</dbReference>